<proteinExistence type="predicted"/>
<accession>A0ABX4MCV4</accession>
<reference evidence="1 2" key="1">
    <citation type="submission" date="2017-10" db="EMBL/GenBank/DDBJ databases">
        <title>Draft genome sequence of cellulolytic Actinomyces sp CtC72 isolated from cattle rumen fluid.</title>
        <authorList>
            <person name="Joshi A.J."/>
            <person name="Vasudevan G."/>
            <person name="Lanjekar V.B."/>
            <person name="Hivarkar S."/>
            <person name="Engineer A."/>
            <person name="Pore S.D."/>
            <person name="Dhakephalkar P.K."/>
            <person name="Dagar S."/>
        </authorList>
    </citation>
    <scope>NUCLEOTIDE SEQUENCE [LARGE SCALE GENOMIC DNA]</scope>
    <source>
        <strain evidence="2">CtC72</strain>
    </source>
</reference>
<evidence type="ECO:0000313" key="1">
    <source>
        <dbReference type="EMBL" id="PHP53320.1"/>
    </source>
</evidence>
<dbReference type="Proteomes" id="UP000194577">
    <property type="component" value="Unassembled WGS sequence"/>
</dbReference>
<evidence type="ECO:0000313" key="2">
    <source>
        <dbReference type="Proteomes" id="UP000194577"/>
    </source>
</evidence>
<dbReference type="EMBL" id="MTPX02000022">
    <property type="protein sequence ID" value="PHP53320.1"/>
    <property type="molecule type" value="Genomic_DNA"/>
</dbReference>
<name>A0ABX4MCV4_9ACTO</name>
<comment type="caution">
    <text evidence="1">The sequence shown here is derived from an EMBL/GenBank/DDBJ whole genome shotgun (WGS) entry which is preliminary data.</text>
</comment>
<sequence length="85" mass="8713">MHLEVEAERLTNRLREHRTVASGLEGVGQPLSGEDDLEDTVIDAAGLGVGADQRPGGPPRALGRIEHLLPASADHLGVGGAGLCG</sequence>
<gene>
    <name evidence="1" type="ORF">BW737_003350</name>
</gene>
<organism evidence="1 2">
    <name type="scientific">Actinomyces ruminis</name>
    <dbReference type="NCBI Taxonomy" id="1937003"/>
    <lineage>
        <taxon>Bacteria</taxon>
        <taxon>Bacillati</taxon>
        <taxon>Actinomycetota</taxon>
        <taxon>Actinomycetes</taxon>
        <taxon>Actinomycetales</taxon>
        <taxon>Actinomycetaceae</taxon>
        <taxon>Actinomyces</taxon>
    </lineage>
</organism>
<protein>
    <submittedName>
        <fullName evidence="1">Uncharacterized protein</fullName>
    </submittedName>
</protein>
<keyword evidence="2" id="KW-1185">Reference proteome</keyword>